<dbReference type="InterPro" id="IPR011112">
    <property type="entry name" value="Rho-like_N"/>
</dbReference>
<organism evidence="2 3">
    <name type="scientific">Sporolactobacillus shoreicorticis</name>
    <dbReference type="NCBI Taxonomy" id="1923877"/>
    <lineage>
        <taxon>Bacteria</taxon>
        <taxon>Bacillati</taxon>
        <taxon>Bacillota</taxon>
        <taxon>Bacilli</taxon>
        <taxon>Bacillales</taxon>
        <taxon>Sporolactobacillaceae</taxon>
        <taxon>Sporolactobacillus</taxon>
    </lineage>
</organism>
<evidence type="ECO:0000313" key="2">
    <source>
        <dbReference type="EMBL" id="MFD2694729.1"/>
    </source>
</evidence>
<reference evidence="3" key="1">
    <citation type="journal article" date="2019" name="Int. J. Syst. Evol. Microbiol.">
        <title>The Global Catalogue of Microorganisms (GCM) 10K type strain sequencing project: providing services to taxonomists for standard genome sequencing and annotation.</title>
        <authorList>
            <consortium name="The Broad Institute Genomics Platform"/>
            <consortium name="The Broad Institute Genome Sequencing Center for Infectious Disease"/>
            <person name="Wu L."/>
            <person name="Ma J."/>
        </authorList>
    </citation>
    <scope>NUCLEOTIDE SEQUENCE [LARGE SCALE GENOMIC DNA]</scope>
    <source>
        <strain evidence="3">TISTR 2466</strain>
    </source>
</reference>
<proteinExistence type="predicted"/>
<feature type="domain" description="Rho termination factor-like N-terminal" evidence="1">
    <location>
        <begin position="20"/>
        <end position="52"/>
    </location>
</feature>
<dbReference type="RefSeq" id="WP_253065693.1">
    <property type="nucleotide sequence ID" value="NZ_JAMXWM010000078.1"/>
</dbReference>
<evidence type="ECO:0000313" key="3">
    <source>
        <dbReference type="Proteomes" id="UP001597399"/>
    </source>
</evidence>
<dbReference type="Proteomes" id="UP001597399">
    <property type="component" value="Unassembled WGS sequence"/>
</dbReference>
<keyword evidence="3" id="KW-1185">Reference proteome</keyword>
<dbReference type="EMBL" id="JBHUMQ010000030">
    <property type="protein sequence ID" value="MFD2694729.1"/>
    <property type="molecule type" value="Genomic_DNA"/>
</dbReference>
<name>A0ABW5S5Z1_9BACL</name>
<gene>
    <name evidence="2" type="ORF">ACFSUE_14020</name>
</gene>
<accession>A0ABW5S5Z1</accession>
<comment type="caution">
    <text evidence="2">The sequence shown here is derived from an EMBL/GenBank/DDBJ whole genome shotgun (WGS) entry which is preliminary data.</text>
</comment>
<dbReference type="Pfam" id="PF07498">
    <property type="entry name" value="Rho_N"/>
    <property type="match status" value="1"/>
</dbReference>
<sequence>MSLTGFQRRRRELIKKKRSELEALNLNQLRALAKEKGIKDIVHRNKAQLVAELGDR</sequence>
<protein>
    <submittedName>
        <fullName evidence="2">Rho termination factor N-terminal domain-containing protein</fullName>
    </submittedName>
</protein>
<evidence type="ECO:0000259" key="1">
    <source>
        <dbReference type="Pfam" id="PF07498"/>
    </source>
</evidence>